<evidence type="ECO:0000256" key="1">
    <source>
        <dbReference type="SAM" id="Phobius"/>
    </source>
</evidence>
<keyword evidence="1" id="KW-1133">Transmembrane helix</keyword>
<evidence type="ECO:0000313" key="3">
    <source>
        <dbReference type="Proteomes" id="UP000324222"/>
    </source>
</evidence>
<keyword evidence="1" id="KW-0472">Membrane</keyword>
<protein>
    <submittedName>
        <fullName evidence="2">Uncharacterized protein</fullName>
    </submittedName>
</protein>
<comment type="caution">
    <text evidence="2">The sequence shown here is derived from an EMBL/GenBank/DDBJ whole genome shotgun (WGS) entry which is preliminary data.</text>
</comment>
<dbReference type="Proteomes" id="UP000324222">
    <property type="component" value="Unassembled WGS sequence"/>
</dbReference>
<gene>
    <name evidence="2" type="ORF">E2C01_011957</name>
</gene>
<keyword evidence="3" id="KW-1185">Reference proteome</keyword>
<keyword evidence="1" id="KW-0812">Transmembrane</keyword>
<sequence>MKKKKEKKKEIIRSVLADVVRLLSARPLIRCLKWCQRSSQPQPTAYLRSPVSSSLLASSWLLLFLLAPLNFPATYLSHVALSERLKASRALYGCQNIVPVSPA</sequence>
<accession>A0A5B7DCF2</accession>
<evidence type="ECO:0000313" key="2">
    <source>
        <dbReference type="EMBL" id="MPC19051.1"/>
    </source>
</evidence>
<dbReference type="EMBL" id="VSRR010000734">
    <property type="protein sequence ID" value="MPC19051.1"/>
    <property type="molecule type" value="Genomic_DNA"/>
</dbReference>
<proteinExistence type="predicted"/>
<feature type="transmembrane region" description="Helical" evidence="1">
    <location>
        <begin position="55"/>
        <end position="76"/>
    </location>
</feature>
<dbReference type="AlphaFoldDB" id="A0A5B7DCF2"/>
<reference evidence="2 3" key="1">
    <citation type="submission" date="2019-05" db="EMBL/GenBank/DDBJ databases">
        <title>Another draft genome of Portunus trituberculatus and its Hox gene families provides insights of decapod evolution.</title>
        <authorList>
            <person name="Jeong J.-H."/>
            <person name="Song I."/>
            <person name="Kim S."/>
            <person name="Choi T."/>
            <person name="Kim D."/>
            <person name="Ryu S."/>
            <person name="Kim W."/>
        </authorList>
    </citation>
    <scope>NUCLEOTIDE SEQUENCE [LARGE SCALE GENOMIC DNA]</scope>
    <source>
        <tissue evidence="2">Muscle</tissue>
    </source>
</reference>
<organism evidence="2 3">
    <name type="scientific">Portunus trituberculatus</name>
    <name type="common">Swimming crab</name>
    <name type="synonym">Neptunus trituberculatus</name>
    <dbReference type="NCBI Taxonomy" id="210409"/>
    <lineage>
        <taxon>Eukaryota</taxon>
        <taxon>Metazoa</taxon>
        <taxon>Ecdysozoa</taxon>
        <taxon>Arthropoda</taxon>
        <taxon>Crustacea</taxon>
        <taxon>Multicrustacea</taxon>
        <taxon>Malacostraca</taxon>
        <taxon>Eumalacostraca</taxon>
        <taxon>Eucarida</taxon>
        <taxon>Decapoda</taxon>
        <taxon>Pleocyemata</taxon>
        <taxon>Brachyura</taxon>
        <taxon>Eubrachyura</taxon>
        <taxon>Portunoidea</taxon>
        <taxon>Portunidae</taxon>
        <taxon>Portuninae</taxon>
        <taxon>Portunus</taxon>
    </lineage>
</organism>
<name>A0A5B7DCF2_PORTR</name>